<keyword evidence="1" id="KW-1185">Reference proteome</keyword>
<protein>
    <submittedName>
        <fullName evidence="2">Uncharacterized protein LOC115878903</fullName>
    </submittedName>
</protein>
<dbReference type="OrthoDB" id="6780107at2759"/>
<name>A0A6J2XIT4_SITOR</name>
<reference evidence="2" key="1">
    <citation type="submission" date="2025-08" db="UniProtKB">
        <authorList>
            <consortium name="RefSeq"/>
        </authorList>
    </citation>
    <scope>IDENTIFICATION</scope>
    <source>
        <tissue evidence="2">Gonads</tissue>
    </source>
</reference>
<accession>A0A6J2XIT4</accession>
<proteinExistence type="predicted"/>
<dbReference type="InParanoid" id="A0A6J2XIT4"/>
<sequence>MRLDFLLDILKSKKATEFGNWTTMEIQVEIHRDVVFIPEDGEHNNDKYRNEKDNELLSLNLDLDADPEPDIDPELENIHEPENDLSDINFDNSNEIRESTLEEKIGRRPGRREMRKPKKYEDYEINFVAIHKSEEPTNYEEAMASNDSEKWKHAMEEGKKALEENETWYADESVSDSEVIECKWVYRKKRDEKGQIVSLPS</sequence>
<dbReference type="KEGG" id="soy:115878903"/>
<dbReference type="AlphaFoldDB" id="A0A6J2XIT4"/>
<gene>
    <name evidence="2" type="primary">LOC115878903</name>
</gene>
<dbReference type="GeneID" id="115878903"/>
<organism evidence="1 2">
    <name type="scientific">Sitophilus oryzae</name>
    <name type="common">Rice weevil</name>
    <name type="synonym">Curculio oryzae</name>
    <dbReference type="NCBI Taxonomy" id="7048"/>
    <lineage>
        <taxon>Eukaryota</taxon>
        <taxon>Metazoa</taxon>
        <taxon>Ecdysozoa</taxon>
        <taxon>Arthropoda</taxon>
        <taxon>Hexapoda</taxon>
        <taxon>Insecta</taxon>
        <taxon>Pterygota</taxon>
        <taxon>Neoptera</taxon>
        <taxon>Endopterygota</taxon>
        <taxon>Coleoptera</taxon>
        <taxon>Polyphaga</taxon>
        <taxon>Cucujiformia</taxon>
        <taxon>Curculionidae</taxon>
        <taxon>Dryophthorinae</taxon>
        <taxon>Sitophilus</taxon>
    </lineage>
</organism>
<dbReference type="Proteomes" id="UP000504635">
    <property type="component" value="Unplaced"/>
</dbReference>
<dbReference type="RefSeq" id="XP_030751373.1">
    <property type="nucleotide sequence ID" value="XM_030895513.1"/>
</dbReference>
<evidence type="ECO:0000313" key="2">
    <source>
        <dbReference type="RefSeq" id="XP_030751373.1"/>
    </source>
</evidence>
<evidence type="ECO:0000313" key="1">
    <source>
        <dbReference type="Proteomes" id="UP000504635"/>
    </source>
</evidence>